<evidence type="ECO:0000256" key="3">
    <source>
        <dbReference type="ARBA" id="ARBA00013253"/>
    </source>
</evidence>
<accession>A0ABY4BXW1</accession>
<proteinExistence type="predicted"/>
<evidence type="ECO:0000256" key="4">
    <source>
        <dbReference type="ARBA" id="ARBA00022679"/>
    </source>
</evidence>
<dbReference type="InterPro" id="IPR035907">
    <property type="entry name" value="Hppk_sf"/>
</dbReference>
<feature type="domain" description="7,8-dihydro-6-hydroxymethylpterin-pyrophosphokinase" evidence="9">
    <location>
        <begin position="5"/>
        <end position="140"/>
    </location>
</feature>
<keyword evidence="7" id="KW-0067">ATP-binding</keyword>
<name>A0ABY4BXW1_9MICO</name>
<protein>
    <recommendedName>
        <fullName evidence="3">2-amino-4-hydroxy-6-hydroxymethyldihydropteridine diphosphokinase</fullName>
        <ecNumber evidence="3">2.7.6.3</ecNumber>
    </recommendedName>
</protein>
<dbReference type="Proteomes" id="UP000832097">
    <property type="component" value="Chromosome"/>
</dbReference>
<evidence type="ECO:0000313" key="10">
    <source>
        <dbReference type="EMBL" id="UOE42706.1"/>
    </source>
</evidence>
<dbReference type="SUPFAM" id="SSF55083">
    <property type="entry name" value="6-hydroxymethyl-7,8-dihydropterin pyrophosphokinase, HPPK"/>
    <property type="match status" value="1"/>
</dbReference>
<evidence type="ECO:0000259" key="9">
    <source>
        <dbReference type="Pfam" id="PF01288"/>
    </source>
</evidence>
<evidence type="ECO:0000256" key="6">
    <source>
        <dbReference type="ARBA" id="ARBA00022777"/>
    </source>
</evidence>
<evidence type="ECO:0000256" key="1">
    <source>
        <dbReference type="ARBA" id="ARBA00000198"/>
    </source>
</evidence>
<reference evidence="10 11" key="1">
    <citation type="submission" date="2022-03" db="EMBL/GenBank/DDBJ databases">
        <title>Mucilaginibacter sp. isolated from the gut of Protaetia brevitarsis seulensis larvae.</title>
        <authorList>
            <person name="Won M."/>
            <person name="Kim S.-J."/>
            <person name="Kwon S.-W."/>
        </authorList>
    </citation>
    <scope>NUCLEOTIDE SEQUENCE [LARGE SCALE GENOMIC DNA]</scope>
    <source>
        <strain evidence="10 11">CFWR-12</strain>
    </source>
</reference>
<dbReference type="RefSeq" id="WP_243553638.1">
    <property type="nucleotide sequence ID" value="NZ_CP094528.1"/>
</dbReference>
<comment type="catalytic activity">
    <reaction evidence="1">
        <text>6-hydroxymethyl-7,8-dihydropterin + ATP = (7,8-dihydropterin-6-yl)methyl diphosphate + AMP + H(+)</text>
        <dbReference type="Rhea" id="RHEA:11412"/>
        <dbReference type="ChEBI" id="CHEBI:15378"/>
        <dbReference type="ChEBI" id="CHEBI:30616"/>
        <dbReference type="ChEBI" id="CHEBI:44841"/>
        <dbReference type="ChEBI" id="CHEBI:72950"/>
        <dbReference type="ChEBI" id="CHEBI:456215"/>
        <dbReference type="EC" id="2.7.6.3"/>
    </reaction>
</comment>
<dbReference type="GO" id="GO:0003848">
    <property type="term" value="F:2-amino-4-hydroxy-6-hydroxymethyldihydropteridine diphosphokinase activity"/>
    <property type="evidence" value="ECO:0007669"/>
    <property type="project" value="UniProtKB-EC"/>
</dbReference>
<organism evidence="10 11">
    <name type="scientific">Agromyces larvae</name>
    <dbReference type="NCBI Taxonomy" id="2929802"/>
    <lineage>
        <taxon>Bacteria</taxon>
        <taxon>Bacillati</taxon>
        <taxon>Actinomycetota</taxon>
        <taxon>Actinomycetes</taxon>
        <taxon>Micrococcales</taxon>
        <taxon>Microbacteriaceae</taxon>
        <taxon>Agromyces</taxon>
    </lineage>
</organism>
<dbReference type="PANTHER" id="PTHR43071">
    <property type="entry name" value="2-AMINO-4-HYDROXY-6-HYDROXYMETHYLDIHYDROPTERIDINE PYROPHOSPHOKINASE"/>
    <property type="match status" value="1"/>
</dbReference>
<evidence type="ECO:0000256" key="7">
    <source>
        <dbReference type="ARBA" id="ARBA00022840"/>
    </source>
</evidence>
<keyword evidence="5" id="KW-0547">Nucleotide-binding</keyword>
<evidence type="ECO:0000313" key="11">
    <source>
        <dbReference type="Proteomes" id="UP000832097"/>
    </source>
</evidence>
<dbReference type="CDD" id="cd00483">
    <property type="entry name" value="HPPK"/>
    <property type="match status" value="1"/>
</dbReference>
<sequence length="164" mass="17952">MSRAVVAYGANLGDREATIDGAVRELADTPGVRLVAVSPVYESAAIKLDGVDRDAPGYLNGVVVLEVELTPHALLDRLGEIELAHGRDRRPDAERWGDRTLDLDLIDVDGLEVDDERLTLPHPRAWQRAFVLQPWLDVDPDAVLVGHGPIAALRAQADDEVVRR</sequence>
<dbReference type="NCBIfam" id="TIGR01498">
    <property type="entry name" value="folK"/>
    <property type="match status" value="1"/>
</dbReference>
<dbReference type="InterPro" id="IPR000550">
    <property type="entry name" value="Hppk"/>
</dbReference>
<evidence type="ECO:0000256" key="8">
    <source>
        <dbReference type="ARBA" id="ARBA00022909"/>
    </source>
</evidence>
<dbReference type="PANTHER" id="PTHR43071:SF1">
    <property type="entry name" value="2-AMINO-4-HYDROXY-6-HYDROXYMETHYLDIHYDROPTERIDINE PYROPHOSPHOKINASE"/>
    <property type="match status" value="1"/>
</dbReference>
<gene>
    <name evidence="10" type="primary">folK</name>
    <name evidence="10" type="ORF">MTO99_10925</name>
</gene>
<dbReference type="Pfam" id="PF01288">
    <property type="entry name" value="HPPK"/>
    <property type="match status" value="1"/>
</dbReference>
<keyword evidence="11" id="KW-1185">Reference proteome</keyword>
<dbReference type="EMBL" id="CP094528">
    <property type="protein sequence ID" value="UOE42706.1"/>
    <property type="molecule type" value="Genomic_DNA"/>
</dbReference>
<keyword evidence="4 10" id="KW-0808">Transferase</keyword>
<evidence type="ECO:0000256" key="5">
    <source>
        <dbReference type="ARBA" id="ARBA00022741"/>
    </source>
</evidence>
<comment type="pathway">
    <text evidence="2">Cofactor biosynthesis; tetrahydrofolate biosynthesis; 2-amino-4-hydroxy-6-hydroxymethyl-7,8-dihydropteridine diphosphate from 7,8-dihydroneopterin triphosphate: step 4/4.</text>
</comment>
<keyword evidence="6" id="KW-0418">Kinase</keyword>
<dbReference type="Gene3D" id="3.30.70.560">
    <property type="entry name" value="7,8-Dihydro-6-hydroxymethylpterin-pyrophosphokinase HPPK"/>
    <property type="match status" value="1"/>
</dbReference>
<dbReference type="EC" id="2.7.6.3" evidence="3"/>
<keyword evidence="8" id="KW-0289">Folate biosynthesis</keyword>
<evidence type="ECO:0000256" key="2">
    <source>
        <dbReference type="ARBA" id="ARBA00005051"/>
    </source>
</evidence>